<dbReference type="Pfam" id="PF00884">
    <property type="entry name" value="Sulfatase"/>
    <property type="match status" value="1"/>
</dbReference>
<dbReference type="FunFam" id="3.40.720.10:FF:000023">
    <property type="entry name" value="Arylsulfatase A"/>
    <property type="match status" value="1"/>
</dbReference>
<evidence type="ECO:0000256" key="8">
    <source>
        <dbReference type="SAM" id="SignalP"/>
    </source>
</evidence>
<organism evidence="10 11">
    <name type="scientific">Marinilabilia rubra</name>
    <dbReference type="NCBI Taxonomy" id="2162893"/>
    <lineage>
        <taxon>Bacteria</taxon>
        <taxon>Pseudomonadati</taxon>
        <taxon>Bacteroidota</taxon>
        <taxon>Bacteroidia</taxon>
        <taxon>Marinilabiliales</taxon>
        <taxon>Marinilabiliaceae</taxon>
        <taxon>Marinilabilia</taxon>
    </lineage>
</organism>
<keyword evidence="6" id="KW-0106">Calcium</keyword>
<dbReference type="PANTHER" id="PTHR42693:SF53">
    <property type="entry name" value="ENDO-4-O-SULFATASE"/>
    <property type="match status" value="1"/>
</dbReference>
<gene>
    <name evidence="10" type="ORF">DDZ16_03260</name>
</gene>
<keyword evidence="11" id="KW-1185">Reference proteome</keyword>
<dbReference type="Proteomes" id="UP000244956">
    <property type="component" value="Unassembled WGS sequence"/>
</dbReference>
<feature type="signal peptide" evidence="8">
    <location>
        <begin position="1"/>
        <end position="24"/>
    </location>
</feature>
<comment type="caution">
    <text evidence="10">The sequence shown here is derived from an EMBL/GenBank/DDBJ whole genome shotgun (WGS) entry which is preliminary data.</text>
</comment>
<dbReference type="RefSeq" id="WP_109263002.1">
    <property type="nucleotide sequence ID" value="NZ_QEWP01000002.1"/>
</dbReference>
<evidence type="ECO:0000256" key="7">
    <source>
        <dbReference type="ARBA" id="ARBA00023180"/>
    </source>
</evidence>
<comment type="cofactor">
    <cofactor evidence="1">
        <name>Ca(2+)</name>
        <dbReference type="ChEBI" id="CHEBI:29108"/>
    </cofactor>
</comment>
<keyword evidence="5" id="KW-0378">Hydrolase</keyword>
<keyword evidence="4 8" id="KW-0732">Signal</keyword>
<dbReference type="InterPro" id="IPR000917">
    <property type="entry name" value="Sulfatase_N"/>
</dbReference>
<dbReference type="PROSITE" id="PS00149">
    <property type="entry name" value="SULFATASE_2"/>
    <property type="match status" value="1"/>
</dbReference>
<evidence type="ECO:0000256" key="6">
    <source>
        <dbReference type="ARBA" id="ARBA00022837"/>
    </source>
</evidence>
<evidence type="ECO:0000256" key="2">
    <source>
        <dbReference type="ARBA" id="ARBA00008779"/>
    </source>
</evidence>
<sequence length="464" mass="52031">MNFKYHFFTSKVMILGLVLSIGLASGKTKDHNSKQDKQTPNFIFIYADDLGYGDLGCYGNPTIKTPNLDQMASEGVKFTQFYVASPVCTPSRAALMTGCYPKRVGLHNGVLFPHSTTGLNPKELTLADLLKSEGYETACVGKWHLGHQEEFLPESNGFDYFFGIPFSNDMSKKEQAKMGWENYKYQLPLLCGSDTLELDPDQTQLCKRLTDEAISFINTNSKDAFFLYMAHPMPHIPLYASKDFQGKSARGAYGDAVEEIDWSVGQIITTLKQLGIENNTIVVFSSDNGPWLPYKTHGGSAGPLRGGKGTTWEGGMREPCIMWSPGNIPSGMVCNEISSTLDILPTFAHFANADVSDKIKLDGQDIYNLIMEQDYSFDSPRTFFYYSSKGTIEGVRKGPWKLKAVRDTLELFNVEEDISEKYNLAQKFPKRVCELNQLILSFDKKIEQEMRPVGKISEIENSRH</sequence>
<feature type="chain" id="PRO_5015669251" evidence="8">
    <location>
        <begin position="25"/>
        <end position="464"/>
    </location>
</feature>
<keyword evidence="3" id="KW-0479">Metal-binding</keyword>
<evidence type="ECO:0000256" key="5">
    <source>
        <dbReference type="ARBA" id="ARBA00022801"/>
    </source>
</evidence>
<dbReference type="SUPFAM" id="SSF53649">
    <property type="entry name" value="Alkaline phosphatase-like"/>
    <property type="match status" value="1"/>
</dbReference>
<dbReference type="PROSITE" id="PS00523">
    <property type="entry name" value="SULFATASE_1"/>
    <property type="match status" value="1"/>
</dbReference>
<evidence type="ECO:0000313" key="10">
    <source>
        <dbReference type="EMBL" id="PWE00630.1"/>
    </source>
</evidence>
<evidence type="ECO:0000256" key="4">
    <source>
        <dbReference type="ARBA" id="ARBA00022729"/>
    </source>
</evidence>
<evidence type="ECO:0000256" key="3">
    <source>
        <dbReference type="ARBA" id="ARBA00022723"/>
    </source>
</evidence>
<feature type="domain" description="Sulfatase N-terminal" evidence="9">
    <location>
        <begin position="40"/>
        <end position="352"/>
    </location>
</feature>
<dbReference type="AlphaFoldDB" id="A0A2U2BC42"/>
<dbReference type="GO" id="GO:0046872">
    <property type="term" value="F:metal ion binding"/>
    <property type="evidence" value="ECO:0007669"/>
    <property type="project" value="UniProtKB-KW"/>
</dbReference>
<comment type="similarity">
    <text evidence="2">Belongs to the sulfatase family.</text>
</comment>
<dbReference type="PANTHER" id="PTHR42693">
    <property type="entry name" value="ARYLSULFATASE FAMILY MEMBER"/>
    <property type="match status" value="1"/>
</dbReference>
<dbReference type="GO" id="GO:0004065">
    <property type="term" value="F:arylsulfatase activity"/>
    <property type="evidence" value="ECO:0007669"/>
    <property type="project" value="TreeGrafter"/>
</dbReference>
<protein>
    <submittedName>
        <fullName evidence="10">Arylsulfatase</fullName>
    </submittedName>
</protein>
<keyword evidence="7" id="KW-0325">Glycoprotein</keyword>
<evidence type="ECO:0000256" key="1">
    <source>
        <dbReference type="ARBA" id="ARBA00001913"/>
    </source>
</evidence>
<evidence type="ECO:0000313" key="11">
    <source>
        <dbReference type="Proteomes" id="UP000244956"/>
    </source>
</evidence>
<dbReference type="EMBL" id="QEWP01000002">
    <property type="protein sequence ID" value="PWE00630.1"/>
    <property type="molecule type" value="Genomic_DNA"/>
</dbReference>
<dbReference type="InterPro" id="IPR017850">
    <property type="entry name" value="Alkaline_phosphatase_core_sf"/>
</dbReference>
<proteinExistence type="inferred from homology"/>
<dbReference type="Gene3D" id="3.40.720.10">
    <property type="entry name" value="Alkaline Phosphatase, subunit A"/>
    <property type="match status" value="1"/>
</dbReference>
<dbReference type="InterPro" id="IPR050738">
    <property type="entry name" value="Sulfatase"/>
</dbReference>
<dbReference type="InterPro" id="IPR024607">
    <property type="entry name" value="Sulfatase_CS"/>
</dbReference>
<dbReference type="OrthoDB" id="9765065at2"/>
<evidence type="ECO:0000259" key="9">
    <source>
        <dbReference type="Pfam" id="PF00884"/>
    </source>
</evidence>
<dbReference type="Gene3D" id="3.30.1120.10">
    <property type="match status" value="1"/>
</dbReference>
<reference evidence="10 11" key="1">
    <citation type="submission" date="2018-05" db="EMBL/GenBank/DDBJ databases">
        <title>Marinilabilia rubrum sp. nov., isolated from saltern sediment.</title>
        <authorList>
            <person name="Zhang R."/>
        </authorList>
    </citation>
    <scope>NUCLEOTIDE SEQUENCE [LARGE SCALE GENOMIC DNA]</scope>
    <source>
        <strain evidence="10 11">WTE16</strain>
    </source>
</reference>
<dbReference type="CDD" id="cd16026">
    <property type="entry name" value="GALNS_like"/>
    <property type="match status" value="1"/>
</dbReference>
<accession>A0A2U2BC42</accession>
<name>A0A2U2BC42_9BACT</name>